<sequence length="101" mass="12198">MRYELIVRNEAQSDIREIVRWYEKKEKGLGNYFLLCLDASLESLKRFPTAARIIRHEYRRLFVRKFPVGVYYIVQEDKVFIDVVEPFSRNPSRLEQKLKEG</sequence>
<keyword evidence="1" id="KW-1277">Toxin-antitoxin system</keyword>
<evidence type="ECO:0000256" key="1">
    <source>
        <dbReference type="ARBA" id="ARBA00022649"/>
    </source>
</evidence>
<evidence type="ECO:0000313" key="2">
    <source>
        <dbReference type="EMBL" id="MBC2605737.1"/>
    </source>
</evidence>
<comment type="caution">
    <text evidence="2">The sequence shown here is derived from an EMBL/GenBank/DDBJ whole genome shotgun (WGS) entry which is preliminary data.</text>
</comment>
<dbReference type="EMBL" id="JACHVC010000006">
    <property type="protein sequence ID" value="MBC2605737.1"/>
    <property type="molecule type" value="Genomic_DNA"/>
</dbReference>
<reference evidence="2 3" key="1">
    <citation type="submission" date="2020-07" db="EMBL/GenBank/DDBJ databases">
        <authorList>
            <person name="Feng X."/>
        </authorList>
    </citation>
    <scope>NUCLEOTIDE SEQUENCE [LARGE SCALE GENOMIC DNA]</scope>
    <source>
        <strain evidence="2 3">JCM23202</strain>
    </source>
</reference>
<name>A0A7X1E9F4_9BACT</name>
<dbReference type="RefSeq" id="WP_185659602.1">
    <property type="nucleotide sequence ID" value="NZ_CAWPOO010000006.1"/>
</dbReference>
<dbReference type="Gene3D" id="3.30.2310.20">
    <property type="entry name" value="RelE-like"/>
    <property type="match status" value="1"/>
</dbReference>
<keyword evidence="3" id="KW-1185">Reference proteome</keyword>
<evidence type="ECO:0000313" key="3">
    <source>
        <dbReference type="Proteomes" id="UP000526501"/>
    </source>
</evidence>
<protein>
    <submittedName>
        <fullName evidence="2">Type II toxin-antitoxin system RelE/ParE family toxin</fullName>
    </submittedName>
</protein>
<dbReference type="AlphaFoldDB" id="A0A7X1E9F4"/>
<dbReference type="Pfam" id="PF05016">
    <property type="entry name" value="ParE_toxin"/>
    <property type="match status" value="1"/>
</dbReference>
<gene>
    <name evidence="2" type="ORF">H5P27_06750</name>
</gene>
<dbReference type="InterPro" id="IPR035093">
    <property type="entry name" value="RelE/ParE_toxin_dom_sf"/>
</dbReference>
<dbReference type="InterPro" id="IPR007712">
    <property type="entry name" value="RelE/ParE_toxin"/>
</dbReference>
<dbReference type="Proteomes" id="UP000526501">
    <property type="component" value="Unassembled WGS sequence"/>
</dbReference>
<accession>A0A7X1E9F4</accession>
<organism evidence="2 3">
    <name type="scientific">Pelagicoccus albus</name>
    <dbReference type="NCBI Taxonomy" id="415222"/>
    <lineage>
        <taxon>Bacteria</taxon>
        <taxon>Pseudomonadati</taxon>
        <taxon>Verrucomicrobiota</taxon>
        <taxon>Opitutia</taxon>
        <taxon>Puniceicoccales</taxon>
        <taxon>Pelagicoccaceae</taxon>
        <taxon>Pelagicoccus</taxon>
    </lineage>
</organism>
<proteinExistence type="predicted"/>